<dbReference type="AlphaFoldDB" id="A0AAD4MIF0"/>
<evidence type="ECO:0000313" key="3">
    <source>
        <dbReference type="Proteomes" id="UP001201812"/>
    </source>
</evidence>
<protein>
    <recommendedName>
        <fullName evidence="1">Protein kinase domain-containing protein</fullName>
    </recommendedName>
</protein>
<organism evidence="2 3">
    <name type="scientific">Ditylenchus destructor</name>
    <dbReference type="NCBI Taxonomy" id="166010"/>
    <lineage>
        <taxon>Eukaryota</taxon>
        <taxon>Metazoa</taxon>
        <taxon>Ecdysozoa</taxon>
        <taxon>Nematoda</taxon>
        <taxon>Chromadorea</taxon>
        <taxon>Rhabditida</taxon>
        <taxon>Tylenchina</taxon>
        <taxon>Tylenchomorpha</taxon>
        <taxon>Sphaerularioidea</taxon>
        <taxon>Anguinidae</taxon>
        <taxon>Anguininae</taxon>
        <taxon>Ditylenchus</taxon>
    </lineage>
</organism>
<dbReference type="InterPro" id="IPR011009">
    <property type="entry name" value="Kinase-like_dom_sf"/>
</dbReference>
<reference evidence="2" key="1">
    <citation type="submission" date="2022-01" db="EMBL/GenBank/DDBJ databases">
        <title>Genome Sequence Resource for Two Populations of Ditylenchus destructor, the Migratory Endoparasitic Phytonematode.</title>
        <authorList>
            <person name="Zhang H."/>
            <person name="Lin R."/>
            <person name="Xie B."/>
        </authorList>
    </citation>
    <scope>NUCLEOTIDE SEQUENCE</scope>
    <source>
        <strain evidence="2">BazhouSP</strain>
    </source>
</reference>
<comment type="caution">
    <text evidence="2">The sequence shown here is derived from an EMBL/GenBank/DDBJ whole genome shotgun (WGS) entry which is preliminary data.</text>
</comment>
<sequence length="174" mass="19988">MPIRNDPRRCPRLFLLSIVGITRDLLNGLQALHEEVICHNDVNDENVMIYDDDDSAASIKVFLLTIQTTRSYLLATRRATCIQQDNHIKNISILGPTAPNMKYTRVHGADLKFRAVNTSVWVTKQQVDYHAFGMLTYQICCNTLPCHEIDDLDLTSLYNIGRICDEIQDFFIRE</sequence>
<evidence type="ECO:0000259" key="1">
    <source>
        <dbReference type="PROSITE" id="PS50011"/>
    </source>
</evidence>
<dbReference type="GO" id="GO:0004672">
    <property type="term" value="F:protein kinase activity"/>
    <property type="evidence" value="ECO:0007669"/>
    <property type="project" value="InterPro"/>
</dbReference>
<dbReference type="Gene3D" id="1.10.510.10">
    <property type="entry name" value="Transferase(Phosphotransferase) domain 1"/>
    <property type="match status" value="1"/>
</dbReference>
<accession>A0AAD4MIF0</accession>
<dbReference type="SUPFAM" id="SSF56112">
    <property type="entry name" value="Protein kinase-like (PK-like)"/>
    <property type="match status" value="1"/>
</dbReference>
<dbReference type="PROSITE" id="PS50011">
    <property type="entry name" value="PROTEIN_KINASE_DOM"/>
    <property type="match status" value="1"/>
</dbReference>
<keyword evidence="3" id="KW-1185">Reference proteome</keyword>
<dbReference type="InterPro" id="IPR000719">
    <property type="entry name" value="Prot_kinase_dom"/>
</dbReference>
<proteinExistence type="predicted"/>
<feature type="domain" description="Protein kinase" evidence="1">
    <location>
        <begin position="1"/>
        <end position="174"/>
    </location>
</feature>
<dbReference type="EMBL" id="JAKKPZ010000488">
    <property type="protein sequence ID" value="KAI1694634.1"/>
    <property type="molecule type" value="Genomic_DNA"/>
</dbReference>
<dbReference type="GO" id="GO:0005524">
    <property type="term" value="F:ATP binding"/>
    <property type="evidence" value="ECO:0007669"/>
    <property type="project" value="InterPro"/>
</dbReference>
<gene>
    <name evidence="2" type="ORF">DdX_20015</name>
</gene>
<name>A0AAD4MIF0_9BILA</name>
<evidence type="ECO:0000313" key="2">
    <source>
        <dbReference type="EMBL" id="KAI1694634.1"/>
    </source>
</evidence>
<dbReference type="Proteomes" id="UP001201812">
    <property type="component" value="Unassembled WGS sequence"/>
</dbReference>